<protein>
    <recommendedName>
        <fullName evidence="3">Secreted protein</fullName>
    </recommendedName>
</protein>
<evidence type="ECO:0008006" key="3">
    <source>
        <dbReference type="Google" id="ProtNLM"/>
    </source>
</evidence>
<evidence type="ECO:0000313" key="1">
    <source>
        <dbReference type="EMBL" id="MBP2323084.1"/>
    </source>
</evidence>
<name>A0ABS4TF98_9PSEU</name>
<dbReference type="Pfam" id="PF18143">
    <property type="entry name" value="HAD_SAK_2"/>
    <property type="match status" value="1"/>
</dbReference>
<sequence length="194" mass="21644">MEKGGGMRGLLLLDVDGPLNPYAAKATRRPPGYSTYRLTPQGRWLTGKDARRRKGMRVWLNPDHGEQLWALAEETGLTLAWATTWLHQANAYVAPVLALPDLPVVEFPESDLQPVAGGHHWRRDGSWKWSGVAEFAGGRPLAWLDDEHDDPMYAEARQAFEQSRAGKATLLVHVDPSTGMRPDHMDMVRAWALG</sequence>
<gene>
    <name evidence="1" type="ORF">JOF56_003469</name>
</gene>
<dbReference type="EMBL" id="JAGINW010000001">
    <property type="protein sequence ID" value="MBP2323084.1"/>
    <property type="molecule type" value="Genomic_DNA"/>
</dbReference>
<organism evidence="1 2">
    <name type="scientific">Kibdelosporangium banguiense</name>
    <dbReference type="NCBI Taxonomy" id="1365924"/>
    <lineage>
        <taxon>Bacteria</taxon>
        <taxon>Bacillati</taxon>
        <taxon>Actinomycetota</taxon>
        <taxon>Actinomycetes</taxon>
        <taxon>Pseudonocardiales</taxon>
        <taxon>Pseudonocardiaceae</taxon>
        <taxon>Kibdelosporangium</taxon>
    </lineage>
</organism>
<evidence type="ECO:0000313" key="2">
    <source>
        <dbReference type="Proteomes" id="UP001519332"/>
    </source>
</evidence>
<dbReference type="Proteomes" id="UP001519332">
    <property type="component" value="Unassembled WGS sequence"/>
</dbReference>
<accession>A0ABS4TF98</accession>
<proteinExistence type="predicted"/>
<reference evidence="1 2" key="1">
    <citation type="submission" date="2021-03" db="EMBL/GenBank/DDBJ databases">
        <title>Sequencing the genomes of 1000 actinobacteria strains.</title>
        <authorList>
            <person name="Klenk H.-P."/>
        </authorList>
    </citation>
    <scope>NUCLEOTIDE SEQUENCE [LARGE SCALE GENOMIC DNA]</scope>
    <source>
        <strain evidence="1 2">DSM 46670</strain>
    </source>
</reference>
<keyword evidence="2" id="KW-1185">Reference proteome</keyword>
<comment type="caution">
    <text evidence="1">The sequence shown here is derived from an EMBL/GenBank/DDBJ whole genome shotgun (WGS) entry which is preliminary data.</text>
</comment>